<dbReference type="EMBL" id="KB516251">
    <property type="protein sequence ID" value="EMP39609.1"/>
    <property type="molecule type" value="Genomic_DNA"/>
</dbReference>
<feature type="region of interest" description="Disordered" evidence="1">
    <location>
        <begin position="1"/>
        <end position="29"/>
    </location>
</feature>
<accession>M7BQW2</accession>
<organism evidence="2 3">
    <name type="scientific">Chelonia mydas</name>
    <name type="common">Green sea-turtle</name>
    <name type="synonym">Chelonia agassizi</name>
    <dbReference type="NCBI Taxonomy" id="8469"/>
    <lineage>
        <taxon>Eukaryota</taxon>
        <taxon>Metazoa</taxon>
        <taxon>Chordata</taxon>
        <taxon>Craniata</taxon>
        <taxon>Vertebrata</taxon>
        <taxon>Euteleostomi</taxon>
        <taxon>Archelosauria</taxon>
        <taxon>Testudinata</taxon>
        <taxon>Testudines</taxon>
        <taxon>Cryptodira</taxon>
        <taxon>Durocryptodira</taxon>
        <taxon>Americhelydia</taxon>
        <taxon>Chelonioidea</taxon>
        <taxon>Cheloniidae</taxon>
        <taxon>Chelonia</taxon>
    </lineage>
</organism>
<dbReference type="AlphaFoldDB" id="M7BQW2"/>
<name>M7BQW2_CHEMY</name>
<reference evidence="3" key="1">
    <citation type="journal article" date="2013" name="Nat. Genet.">
        <title>The draft genomes of soft-shell turtle and green sea turtle yield insights into the development and evolution of the turtle-specific body plan.</title>
        <authorList>
            <person name="Wang Z."/>
            <person name="Pascual-Anaya J."/>
            <person name="Zadissa A."/>
            <person name="Li W."/>
            <person name="Niimura Y."/>
            <person name="Huang Z."/>
            <person name="Li C."/>
            <person name="White S."/>
            <person name="Xiong Z."/>
            <person name="Fang D."/>
            <person name="Wang B."/>
            <person name="Ming Y."/>
            <person name="Chen Y."/>
            <person name="Zheng Y."/>
            <person name="Kuraku S."/>
            <person name="Pignatelli M."/>
            <person name="Herrero J."/>
            <person name="Beal K."/>
            <person name="Nozawa M."/>
            <person name="Li Q."/>
            <person name="Wang J."/>
            <person name="Zhang H."/>
            <person name="Yu L."/>
            <person name="Shigenobu S."/>
            <person name="Wang J."/>
            <person name="Liu J."/>
            <person name="Flicek P."/>
            <person name="Searle S."/>
            <person name="Wang J."/>
            <person name="Kuratani S."/>
            <person name="Yin Y."/>
            <person name="Aken B."/>
            <person name="Zhang G."/>
            <person name="Irie N."/>
        </authorList>
    </citation>
    <scope>NUCLEOTIDE SEQUENCE [LARGE SCALE GENOMIC DNA]</scope>
</reference>
<evidence type="ECO:0000313" key="2">
    <source>
        <dbReference type="EMBL" id="EMP39609.1"/>
    </source>
</evidence>
<evidence type="ECO:0000313" key="3">
    <source>
        <dbReference type="Proteomes" id="UP000031443"/>
    </source>
</evidence>
<keyword evidence="3" id="KW-1185">Reference proteome</keyword>
<dbReference type="Proteomes" id="UP000031443">
    <property type="component" value="Unassembled WGS sequence"/>
</dbReference>
<proteinExistence type="predicted"/>
<gene>
    <name evidence="2" type="ORF">UY3_03205</name>
</gene>
<protein>
    <submittedName>
        <fullName evidence="2">Uncharacterized protein</fullName>
    </submittedName>
</protein>
<sequence>MNEEDLVKMAEDGGRKETQRKAEEATDGLHQRECWTHTPVMANLNDKAEHLRCVGKLRKLRLNAEE</sequence>
<evidence type="ECO:0000256" key="1">
    <source>
        <dbReference type="SAM" id="MobiDB-lite"/>
    </source>
</evidence>